<dbReference type="Pfam" id="PF01475">
    <property type="entry name" value="FUR"/>
    <property type="match status" value="1"/>
</dbReference>
<feature type="binding site" evidence="7">
    <location>
        <position position="117"/>
    </location>
    <ligand>
        <name>Zn(2+)</name>
        <dbReference type="ChEBI" id="CHEBI:29105"/>
    </ligand>
</feature>
<organism evidence="10 11">
    <name type="scientific">Mesorhizobium kowhaii</name>
    <dbReference type="NCBI Taxonomy" id="1300272"/>
    <lineage>
        <taxon>Bacteria</taxon>
        <taxon>Pseudomonadati</taxon>
        <taxon>Pseudomonadota</taxon>
        <taxon>Alphaproteobacteria</taxon>
        <taxon>Hyphomicrobiales</taxon>
        <taxon>Phyllobacteriaceae</taxon>
        <taxon>Mesorhizobium</taxon>
    </lineage>
</organism>
<evidence type="ECO:0000256" key="8">
    <source>
        <dbReference type="PIRSR" id="PIRSR602481-2"/>
    </source>
</evidence>
<feature type="binding site" evidence="7">
    <location>
        <position position="74"/>
    </location>
    <ligand>
        <name>Zn(2+)</name>
        <dbReference type="ChEBI" id="CHEBI:29105"/>
    </ligand>
</feature>
<comment type="caution">
    <text evidence="10">The sequence shown here is derived from an EMBL/GenBank/DDBJ whole genome shotgun (WGS) entry which is preliminary data.</text>
</comment>
<feature type="binding site" evidence="7">
    <location>
        <position position="77"/>
    </location>
    <ligand>
        <name>Zn(2+)</name>
        <dbReference type="ChEBI" id="CHEBI:29105"/>
    </ligand>
</feature>
<evidence type="ECO:0000256" key="7">
    <source>
        <dbReference type="PIRSR" id="PIRSR602481-1"/>
    </source>
</evidence>
<evidence type="ECO:0000313" key="11">
    <source>
        <dbReference type="Proteomes" id="UP000248616"/>
    </source>
</evidence>
<keyword evidence="7 9" id="KW-0479">Metal-binding</keyword>
<dbReference type="InterPro" id="IPR043135">
    <property type="entry name" value="Fur_C"/>
</dbReference>
<keyword evidence="4 9" id="KW-0805">Transcription regulation</keyword>
<dbReference type="CDD" id="cd07153">
    <property type="entry name" value="Fur_like"/>
    <property type="match status" value="1"/>
</dbReference>
<comment type="subcellular location">
    <subcellularLocation>
        <location evidence="9">Cytoplasm</location>
    </subcellularLocation>
</comment>
<evidence type="ECO:0000256" key="5">
    <source>
        <dbReference type="ARBA" id="ARBA00023125"/>
    </source>
</evidence>
<gene>
    <name evidence="9" type="primary">fur</name>
    <name evidence="10" type="ORF">B5V02_00575</name>
</gene>
<proteinExistence type="inferred from homology"/>
<dbReference type="OrthoDB" id="9801127at2"/>
<reference evidence="11" key="1">
    <citation type="submission" date="2017-03" db="EMBL/GenBank/DDBJ databases">
        <authorList>
            <person name="Safronova V.I."/>
            <person name="Sazanova A.L."/>
            <person name="Chirak E.R."/>
        </authorList>
    </citation>
    <scope>NUCLEOTIDE SEQUENCE [LARGE SCALE GENOMIC DNA]</scope>
    <source>
        <strain evidence="11">Ach-343</strain>
    </source>
</reference>
<keyword evidence="5 9" id="KW-0238">DNA-binding</keyword>
<dbReference type="Gene3D" id="3.30.1490.190">
    <property type="match status" value="1"/>
</dbReference>
<dbReference type="Proteomes" id="UP000248616">
    <property type="component" value="Unassembled WGS sequence"/>
</dbReference>
<keyword evidence="9" id="KW-0963">Cytoplasm</keyword>
<dbReference type="EMBL" id="MZXV01000002">
    <property type="protein sequence ID" value="PZV40446.1"/>
    <property type="molecule type" value="Genomic_DNA"/>
</dbReference>
<evidence type="ECO:0000313" key="10">
    <source>
        <dbReference type="EMBL" id="PZV40446.1"/>
    </source>
</evidence>
<evidence type="ECO:0000256" key="6">
    <source>
        <dbReference type="ARBA" id="ARBA00023163"/>
    </source>
</evidence>
<dbReference type="PANTHER" id="PTHR33202">
    <property type="entry name" value="ZINC UPTAKE REGULATION PROTEIN"/>
    <property type="match status" value="1"/>
</dbReference>
<accession>A0A2W7EB71</accession>
<name>A0A2W7EB71_9HYPH</name>
<dbReference type="GO" id="GO:0045892">
    <property type="term" value="P:negative regulation of DNA-templated transcription"/>
    <property type="evidence" value="ECO:0007669"/>
    <property type="project" value="TreeGrafter"/>
</dbReference>
<dbReference type="GO" id="GO:0008270">
    <property type="term" value="F:zinc ion binding"/>
    <property type="evidence" value="ECO:0007669"/>
    <property type="project" value="TreeGrafter"/>
</dbReference>
<dbReference type="PANTHER" id="PTHR33202:SF6">
    <property type="entry name" value="ZINC UPTAKE REGULATION PROTEIN"/>
    <property type="match status" value="1"/>
</dbReference>
<keyword evidence="3 7" id="KW-0862">Zinc</keyword>
<dbReference type="GO" id="GO:1900376">
    <property type="term" value="P:regulation of secondary metabolite biosynthetic process"/>
    <property type="evidence" value="ECO:0007669"/>
    <property type="project" value="TreeGrafter"/>
</dbReference>
<keyword evidence="8 9" id="KW-0408">Iron</keyword>
<protein>
    <recommendedName>
        <fullName evidence="9">Ferric uptake regulation protein</fullName>
    </recommendedName>
</protein>
<dbReference type="InterPro" id="IPR036388">
    <property type="entry name" value="WH-like_DNA-bd_sf"/>
</dbReference>
<dbReference type="Gene3D" id="1.10.10.10">
    <property type="entry name" value="Winged helix-like DNA-binding domain superfamily/Winged helix DNA-binding domain"/>
    <property type="match status" value="1"/>
</dbReference>
<feature type="binding site" evidence="8">
    <location>
        <position position="62"/>
    </location>
    <ligand>
        <name>Fe cation</name>
        <dbReference type="ChEBI" id="CHEBI:24875"/>
    </ligand>
</feature>
<dbReference type="AlphaFoldDB" id="A0A2W7EB71"/>
<evidence type="ECO:0000256" key="9">
    <source>
        <dbReference type="RuleBase" id="RU364037"/>
    </source>
</evidence>
<comment type="similarity">
    <text evidence="1 9">Belongs to the Fur family.</text>
</comment>
<dbReference type="InterPro" id="IPR036390">
    <property type="entry name" value="WH_DNA-bd_sf"/>
</dbReference>
<dbReference type="GO" id="GO:0005829">
    <property type="term" value="C:cytosol"/>
    <property type="evidence" value="ECO:0007669"/>
    <property type="project" value="TreeGrafter"/>
</dbReference>
<comment type="cofactor">
    <cofactor evidence="7">
        <name>Zn(2+)</name>
        <dbReference type="ChEBI" id="CHEBI:29105"/>
    </cofactor>
    <text evidence="7">Binds 1 zinc ion per subunit.</text>
</comment>
<dbReference type="GO" id="GO:0003700">
    <property type="term" value="F:DNA-binding transcription factor activity"/>
    <property type="evidence" value="ECO:0007669"/>
    <property type="project" value="UniProtKB-UniRule"/>
</dbReference>
<evidence type="ECO:0000256" key="2">
    <source>
        <dbReference type="ARBA" id="ARBA00022491"/>
    </source>
</evidence>
<evidence type="ECO:0000256" key="3">
    <source>
        <dbReference type="ARBA" id="ARBA00022833"/>
    </source>
</evidence>
<evidence type="ECO:0000256" key="1">
    <source>
        <dbReference type="ARBA" id="ARBA00007957"/>
    </source>
</evidence>
<keyword evidence="2 9" id="KW-0678">Repressor</keyword>
<comment type="subunit">
    <text evidence="9">Homodimer.</text>
</comment>
<keyword evidence="6 9" id="KW-0804">Transcription</keyword>
<dbReference type="InterPro" id="IPR002481">
    <property type="entry name" value="FUR"/>
</dbReference>
<feature type="binding site" evidence="7">
    <location>
        <position position="114"/>
    </location>
    <ligand>
        <name>Zn(2+)</name>
        <dbReference type="ChEBI" id="CHEBI:29105"/>
    </ligand>
</feature>
<keyword evidence="11" id="KW-1185">Reference proteome</keyword>
<comment type="cofactor">
    <cofactor evidence="8">
        <name>Mn(2+)</name>
        <dbReference type="ChEBI" id="CHEBI:29035"/>
    </cofactor>
    <cofactor evidence="8">
        <name>Fe(2+)</name>
        <dbReference type="ChEBI" id="CHEBI:29033"/>
    </cofactor>
    <text evidence="8">Binds 1 Mn(2+) or Fe(2+) ion per subunit.</text>
</comment>
<dbReference type="SUPFAM" id="SSF46785">
    <property type="entry name" value="Winged helix' DNA-binding domain"/>
    <property type="match status" value="1"/>
</dbReference>
<dbReference type="GO" id="GO:0000976">
    <property type="term" value="F:transcription cis-regulatory region binding"/>
    <property type="evidence" value="ECO:0007669"/>
    <property type="project" value="TreeGrafter"/>
</dbReference>
<sequence>MVLEAISHAGKPVSAYDILDEIRPYGIRSPVQVYRAIKKLIEDGTVHKVESLNAFVLCVGPHAHRRGSAILAICEQCGRVTEFCDDSVDRRLAEWARSEGFQIGSVSIEVNGRCADCSVGIAFVDARIR</sequence>
<evidence type="ECO:0000256" key="4">
    <source>
        <dbReference type="ARBA" id="ARBA00023015"/>
    </source>
</evidence>